<feature type="compositionally biased region" description="Low complexity" evidence="5">
    <location>
        <begin position="1"/>
        <end position="19"/>
    </location>
</feature>
<sequence>MSAEPEAPQPASDAAPDQPDGVVREKGAEFVLPIVIGTCAFYLGKKATDTQTHRWNLYVRGANGEEITHVVKKVVFFLHPTFHNPVREVLQHPFEIEEHGWGEFELSVVLHFNDDVQEAPLELFHKLKLYADADSANQGSKKPVVNEQYEELVFSEPATAFLDRVNGFQAGPALPTPAIAPHFVSFEPAGDVRQLLRARNQVAAMAASLQRQYDQMA</sequence>
<evidence type="ECO:0000259" key="6">
    <source>
        <dbReference type="PROSITE" id="PS51037"/>
    </source>
</evidence>
<evidence type="ECO:0000313" key="8">
    <source>
        <dbReference type="Proteomes" id="UP001445335"/>
    </source>
</evidence>
<dbReference type="GO" id="GO:0006355">
    <property type="term" value="P:regulation of DNA-templated transcription"/>
    <property type="evidence" value="ECO:0007669"/>
    <property type="project" value="InterPro"/>
</dbReference>
<evidence type="ECO:0000256" key="4">
    <source>
        <dbReference type="PROSITE-ProRule" id="PRU00376"/>
    </source>
</evidence>
<reference evidence="7 8" key="1">
    <citation type="journal article" date="2024" name="Nat. Commun.">
        <title>Phylogenomics reveals the evolutionary origins of lichenization in chlorophyte algae.</title>
        <authorList>
            <person name="Puginier C."/>
            <person name="Libourel C."/>
            <person name="Otte J."/>
            <person name="Skaloud P."/>
            <person name="Haon M."/>
            <person name="Grisel S."/>
            <person name="Petersen M."/>
            <person name="Berrin J.G."/>
            <person name="Delaux P.M."/>
            <person name="Dal Grande F."/>
            <person name="Keller J."/>
        </authorList>
    </citation>
    <scope>NUCLEOTIDE SEQUENCE [LARGE SCALE GENOMIC DNA]</scope>
    <source>
        <strain evidence="7 8">SAG 245.80</strain>
    </source>
</reference>
<dbReference type="PROSITE" id="PS51037">
    <property type="entry name" value="YEATS"/>
    <property type="match status" value="1"/>
</dbReference>
<dbReference type="InterPro" id="IPR038704">
    <property type="entry name" value="YEAST_sf"/>
</dbReference>
<organism evidence="7 8">
    <name type="scientific">Elliptochloris bilobata</name>
    <dbReference type="NCBI Taxonomy" id="381761"/>
    <lineage>
        <taxon>Eukaryota</taxon>
        <taxon>Viridiplantae</taxon>
        <taxon>Chlorophyta</taxon>
        <taxon>core chlorophytes</taxon>
        <taxon>Trebouxiophyceae</taxon>
        <taxon>Trebouxiophyceae incertae sedis</taxon>
        <taxon>Elliptochloris clade</taxon>
        <taxon>Elliptochloris</taxon>
    </lineage>
</organism>
<dbReference type="PANTHER" id="PTHR47573:SF1">
    <property type="entry name" value="PROTEIN AF-9 HOMOLOG"/>
    <property type="match status" value="1"/>
</dbReference>
<keyword evidence="3 4" id="KW-0539">Nucleus</keyword>
<keyword evidence="2" id="KW-0804">Transcription</keyword>
<evidence type="ECO:0000313" key="7">
    <source>
        <dbReference type="EMBL" id="KAK9841046.1"/>
    </source>
</evidence>
<dbReference type="Pfam" id="PF03366">
    <property type="entry name" value="YEATS"/>
    <property type="match status" value="1"/>
</dbReference>
<evidence type="ECO:0000256" key="1">
    <source>
        <dbReference type="ARBA" id="ARBA00023015"/>
    </source>
</evidence>
<feature type="domain" description="YEATS" evidence="6">
    <location>
        <begin position="24"/>
        <end position="168"/>
    </location>
</feature>
<keyword evidence="1" id="KW-0805">Transcription regulation</keyword>
<dbReference type="Gene3D" id="2.60.40.1970">
    <property type="entry name" value="YEATS domain"/>
    <property type="match status" value="1"/>
</dbReference>
<dbReference type="Proteomes" id="UP001445335">
    <property type="component" value="Unassembled WGS sequence"/>
</dbReference>
<comment type="caution">
    <text evidence="7">The sequence shown here is derived from an EMBL/GenBank/DDBJ whole genome shotgun (WGS) entry which is preliminary data.</text>
</comment>
<evidence type="ECO:0000256" key="2">
    <source>
        <dbReference type="ARBA" id="ARBA00023163"/>
    </source>
</evidence>
<dbReference type="InterPro" id="IPR005033">
    <property type="entry name" value="YEATS"/>
</dbReference>
<comment type="subcellular location">
    <subcellularLocation>
        <location evidence="4">Nucleus</location>
    </subcellularLocation>
</comment>
<proteinExistence type="predicted"/>
<dbReference type="AlphaFoldDB" id="A0AAW1S6H0"/>
<feature type="region of interest" description="Disordered" evidence="5">
    <location>
        <begin position="1"/>
        <end position="20"/>
    </location>
</feature>
<keyword evidence="8" id="KW-1185">Reference proteome</keyword>
<evidence type="ECO:0000256" key="3">
    <source>
        <dbReference type="ARBA" id="ARBA00023242"/>
    </source>
</evidence>
<dbReference type="GO" id="GO:0005634">
    <property type="term" value="C:nucleus"/>
    <property type="evidence" value="ECO:0007669"/>
    <property type="project" value="UniProtKB-SubCell"/>
</dbReference>
<protein>
    <recommendedName>
        <fullName evidence="6">YEATS domain-containing protein</fullName>
    </recommendedName>
</protein>
<evidence type="ECO:0000256" key="5">
    <source>
        <dbReference type="SAM" id="MobiDB-lite"/>
    </source>
</evidence>
<dbReference type="EMBL" id="JALJOU010000011">
    <property type="protein sequence ID" value="KAK9841046.1"/>
    <property type="molecule type" value="Genomic_DNA"/>
</dbReference>
<dbReference type="PANTHER" id="PTHR47573">
    <property type="entry name" value="PROTEIN AF-9 HOMOLOG"/>
    <property type="match status" value="1"/>
</dbReference>
<dbReference type="InterPro" id="IPR055129">
    <property type="entry name" value="YEATS_dom"/>
</dbReference>
<dbReference type="CDD" id="cd16910">
    <property type="entry name" value="YEATS_TFIID14_like"/>
    <property type="match status" value="1"/>
</dbReference>
<gene>
    <name evidence="7" type="ORF">WJX81_007486</name>
</gene>
<name>A0AAW1S6H0_9CHLO</name>
<accession>A0AAW1S6H0</accession>